<protein>
    <recommendedName>
        <fullName evidence="3">GYF domain-containing protein</fullName>
    </recommendedName>
</protein>
<dbReference type="OrthoDB" id="292769at2"/>
<evidence type="ECO:0000259" key="3">
    <source>
        <dbReference type="Pfam" id="PF14237"/>
    </source>
</evidence>
<dbReference type="EMBL" id="CP036274">
    <property type="protein sequence ID" value="QDU30421.1"/>
    <property type="molecule type" value="Genomic_DNA"/>
</dbReference>
<keyword evidence="2" id="KW-1133">Transmembrane helix</keyword>
<evidence type="ECO:0000256" key="1">
    <source>
        <dbReference type="SAM" id="MobiDB-lite"/>
    </source>
</evidence>
<keyword evidence="5" id="KW-1185">Reference proteome</keyword>
<reference evidence="4 5" key="1">
    <citation type="submission" date="2019-02" db="EMBL/GenBank/DDBJ databases">
        <title>Deep-cultivation of Planctomycetes and their phenomic and genomic characterization uncovers novel biology.</title>
        <authorList>
            <person name="Wiegand S."/>
            <person name="Jogler M."/>
            <person name="Boedeker C."/>
            <person name="Pinto D."/>
            <person name="Vollmers J."/>
            <person name="Rivas-Marin E."/>
            <person name="Kohn T."/>
            <person name="Peeters S.H."/>
            <person name="Heuer A."/>
            <person name="Rast P."/>
            <person name="Oberbeckmann S."/>
            <person name="Bunk B."/>
            <person name="Jeske O."/>
            <person name="Meyerdierks A."/>
            <person name="Storesund J.E."/>
            <person name="Kallscheuer N."/>
            <person name="Luecker S."/>
            <person name="Lage O.M."/>
            <person name="Pohl T."/>
            <person name="Merkel B.J."/>
            <person name="Hornburger P."/>
            <person name="Mueller R.-W."/>
            <person name="Bruemmer F."/>
            <person name="Labrenz M."/>
            <person name="Spormann A.M."/>
            <person name="Op den Camp H."/>
            <person name="Overmann J."/>
            <person name="Amann R."/>
            <person name="Jetten M.S.M."/>
            <person name="Mascher T."/>
            <person name="Medema M.H."/>
            <person name="Devos D.P."/>
            <person name="Kaster A.-K."/>
            <person name="Ovreas L."/>
            <person name="Rohde M."/>
            <person name="Galperin M.Y."/>
            <person name="Jogler C."/>
        </authorList>
    </citation>
    <scope>NUCLEOTIDE SEQUENCE [LARGE SCALE GENOMIC DNA]</scope>
    <source>
        <strain evidence="4 5">ETA_A8</strain>
    </source>
</reference>
<evidence type="ECO:0000256" key="2">
    <source>
        <dbReference type="SAM" id="Phobius"/>
    </source>
</evidence>
<feature type="domain" description="GYF" evidence="3">
    <location>
        <begin position="181"/>
        <end position="228"/>
    </location>
</feature>
<gene>
    <name evidence="4" type="ORF">ETAA8_55610</name>
</gene>
<feature type="region of interest" description="Disordered" evidence="1">
    <location>
        <begin position="35"/>
        <end position="62"/>
    </location>
</feature>
<accession>A0A517YJM1</accession>
<dbReference type="AlphaFoldDB" id="A0A517YJM1"/>
<keyword evidence="2" id="KW-0472">Membrane</keyword>
<dbReference type="InterPro" id="IPR025640">
    <property type="entry name" value="GYF_2"/>
</dbReference>
<dbReference type="RefSeq" id="WP_145095845.1">
    <property type="nucleotide sequence ID" value="NZ_CP036274.1"/>
</dbReference>
<feature type="transmembrane region" description="Helical" evidence="2">
    <location>
        <begin position="265"/>
        <end position="289"/>
    </location>
</feature>
<dbReference type="Pfam" id="PF14237">
    <property type="entry name" value="GYF_2"/>
    <property type="match status" value="1"/>
</dbReference>
<dbReference type="InterPro" id="IPR035445">
    <property type="entry name" value="GYF-like_dom_sf"/>
</dbReference>
<proteinExistence type="predicted"/>
<organism evidence="4 5">
    <name type="scientific">Anatilimnocola aggregata</name>
    <dbReference type="NCBI Taxonomy" id="2528021"/>
    <lineage>
        <taxon>Bacteria</taxon>
        <taxon>Pseudomonadati</taxon>
        <taxon>Planctomycetota</taxon>
        <taxon>Planctomycetia</taxon>
        <taxon>Pirellulales</taxon>
        <taxon>Pirellulaceae</taxon>
        <taxon>Anatilimnocola</taxon>
    </lineage>
</organism>
<dbReference type="KEGG" id="aagg:ETAA8_55610"/>
<dbReference type="SUPFAM" id="SSF55277">
    <property type="entry name" value="GYF domain"/>
    <property type="match status" value="1"/>
</dbReference>
<keyword evidence="2" id="KW-0812">Transmembrane</keyword>
<evidence type="ECO:0000313" key="5">
    <source>
        <dbReference type="Proteomes" id="UP000315017"/>
    </source>
</evidence>
<name>A0A517YJM1_9BACT</name>
<evidence type="ECO:0000313" key="4">
    <source>
        <dbReference type="EMBL" id="QDU30421.1"/>
    </source>
</evidence>
<dbReference type="Proteomes" id="UP000315017">
    <property type="component" value="Chromosome"/>
</dbReference>
<sequence>MGIRFHCPNGHKLNVKSFLAGKKGVCPDCSAKFRIPERSEPGLDSDLEDADEHAAPAQGAHQPAAVSAAPVAVAAAIQAPVQPMPAKMPAPVAAVSVAPYATTAAAIAAPAGAIPSGVPLPSMKAGAQPVTATAPPFAMPAAPIHPAAMSAAPLAMPPPPPMTASGMGGRDAIAENPLATWFVRPPSGGQFGPARGEVMRKWLTEGRVTADSLVWREGWTDWLAATEVFPSLGKAAVAMFGAPTVATKAASPSAAIVGRKKSSGALGATILVLLAIICVILVGVLAFVLSGGTAST</sequence>